<evidence type="ECO:0000313" key="1">
    <source>
        <dbReference type="EMBL" id="CAG8771145.1"/>
    </source>
</evidence>
<accession>A0A9N9NY54</accession>
<comment type="caution">
    <text evidence="1">The sequence shown here is derived from an EMBL/GenBank/DDBJ whole genome shotgun (WGS) entry which is preliminary data.</text>
</comment>
<dbReference type="OrthoDB" id="2445141at2759"/>
<dbReference type="EMBL" id="CAJVQA010021907">
    <property type="protein sequence ID" value="CAG8771145.1"/>
    <property type="molecule type" value="Genomic_DNA"/>
</dbReference>
<gene>
    <name evidence="1" type="ORF">CPELLU_LOCUS15886</name>
</gene>
<protein>
    <submittedName>
        <fullName evidence="1">12711_t:CDS:1</fullName>
    </submittedName>
</protein>
<keyword evidence="2" id="KW-1185">Reference proteome</keyword>
<feature type="non-terminal residue" evidence="1">
    <location>
        <position position="69"/>
    </location>
</feature>
<proteinExistence type="predicted"/>
<reference evidence="1" key="1">
    <citation type="submission" date="2021-06" db="EMBL/GenBank/DDBJ databases">
        <authorList>
            <person name="Kallberg Y."/>
            <person name="Tangrot J."/>
            <person name="Rosling A."/>
        </authorList>
    </citation>
    <scope>NUCLEOTIDE SEQUENCE</scope>
    <source>
        <strain evidence="1">FL966</strain>
    </source>
</reference>
<name>A0A9N9NY54_9GLOM</name>
<dbReference type="AlphaFoldDB" id="A0A9N9NY54"/>
<organism evidence="1 2">
    <name type="scientific">Cetraspora pellucida</name>
    <dbReference type="NCBI Taxonomy" id="1433469"/>
    <lineage>
        <taxon>Eukaryota</taxon>
        <taxon>Fungi</taxon>
        <taxon>Fungi incertae sedis</taxon>
        <taxon>Mucoromycota</taxon>
        <taxon>Glomeromycotina</taxon>
        <taxon>Glomeromycetes</taxon>
        <taxon>Diversisporales</taxon>
        <taxon>Gigasporaceae</taxon>
        <taxon>Cetraspora</taxon>
    </lineage>
</organism>
<evidence type="ECO:0000313" key="2">
    <source>
        <dbReference type="Proteomes" id="UP000789759"/>
    </source>
</evidence>
<dbReference type="Proteomes" id="UP000789759">
    <property type="component" value="Unassembled WGS sequence"/>
</dbReference>
<sequence length="69" mass="7773">MKYTAQFKASKAITSYVEPNLQLVEQTIEAIPPRSSSLSQEEIAILAQLDPTHFNVITPINKFAFDYLT</sequence>